<evidence type="ECO:0000259" key="10">
    <source>
        <dbReference type="PROSITE" id="PS51751"/>
    </source>
</evidence>
<gene>
    <name evidence="12" type="primary">LOC110983362</name>
</gene>
<evidence type="ECO:0000313" key="12">
    <source>
        <dbReference type="RefSeq" id="XP_022098258.1"/>
    </source>
</evidence>
<dbReference type="PIRSF" id="PIRSF031032">
    <property type="entry name" value="TMP_97_prd"/>
    <property type="match status" value="1"/>
</dbReference>
<dbReference type="AlphaFoldDB" id="A0A8B7YY44"/>
<protein>
    <recommendedName>
        <fullName evidence="3">Sigma intracellular receptor 2</fullName>
    </recommendedName>
    <alternativeName>
        <fullName evidence="8">Transmembrane protein 97</fullName>
    </alternativeName>
</protein>
<dbReference type="Pfam" id="PF05241">
    <property type="entry name" value="EBP"/>
    <property type="match status" value="1"/>
</dbReference>
<dbReference type="Proteomes" id="UP000694845">
    <property type="component" value="Unplaced"/>
</dbReference>
<dbReference type="RefSeq" id="XP_022098258.1">
    <property type="nucleotide sequence ID" value="XM_022242566.1"/>
</dbReference>
<dbReference type="InterPro" id="IPR033118">
    <property type="entry name" value="EXPERA"/>
</dbReference>
<evidence type="ECO:0000256" key="6">
    <source>
        <dbReference type="ARBA" id="ARBA00022989"/>
    </source>
</evidence>
<feature type="transmembrane region" description="Helical" evidence="9">
    <location>
        <begin position="66"/>
        <end position="90"/>
    </location>
</feature>
<feature type="transmembrane region" description="Helical" evidence="9">
    <location>
        <begin position="141"/>
        <end position="161"/>
    </location>
</feature>
<dbReference type="KEGG" id="aplc:110983362"/>
<dbReference type="PANTHER" id="PTHR31204:SF1">
    <property type="entry name" value="SIGMA INTRACELLULAR RECEPTOR 2"/>
    <property type="match status" value="1"/>
</dbReference>
<keyword evidence="4 9" id="KW-0812">Transmembrane</keyword>
<feature type="domain" description="EXPERA" evidence="10">
    <location>
        <begin position="9"/>
        <end position="156"/>
    </location>
</feature>
<evidence type="ECO:0000256" key="1">
    <source>
        <dbReference type="ARBA" id="ARBA00004477"/>
    </source>
</evidence>
<dbReference type="PANTHER" id="PTHR31204">
    <property type="entry name" value="SIGMA INTRACELLULAR RECEPTOR 2"/>
    <property type="match status" value="1"/>
</dbReference>
<feature type="transmembrane region" description="Helical" evidence="9">
    <location>
        <begin position="102"/>
        <end position="121"/>
    </location>
</feature>
<dbReference type="GO" id="GO:0005789">
    <property type="term" value="C:endoplasmic reticulum membrane"/>
    <property type="evidence" value="ECO:0007669"/>
    <property type="project" value="UniProtKB-SubCell"/>
</dbReference>
<keyword evidence="5" id="KW-0256">Endoplasmic reticulum</keyword>
<keyword evidence="6 9" id="KW-1133">Transmembrane helix</keyword>
<evidence type="ECO:0000313" key="11">
    <source>
        <dbReference type="Proteomes" id="UP000694845"/>
    </source>
</evidence>
<keyword evidence="7 9" id="KW-0472">Membrane</keyword>
<evidence type="ECO:0000256" key="7">
    <source>
        <dbReference type="ARBA" id="ARBA00023136"/>
    </source>
</evidence>
<dbReference type="OMA" id="KSEHLGP"/>
<dbReference type="InterPro" id="IPR051987">
    <property type="entry name" value="Sigma-2_receptor-like"/>
</dbReference>
<comment type="subcellular location">
    <subcellularLocation>
        <location evidence="1">Endoplasmic reticulum membrane</location>
        <topology evidence="1">Multi-pass membrane protein</topology>
    </subcellularLocation>
</comment>
<dbReference type="GeneID" id="110983362"/>
<proteinExistence type="inferred from homology"/>
<reference evidence="12" key="1">
    <citation type="submission" date="2025-08" db="UniProtKB">
        <authorList>
            <consortium name="RefSeq"/>
        </authorList>
    </citation>
    <scope>IDENTIFICATION</scope>
</reference>
<evidence type="ECO:0000256" key="8">
    <source>
        <dbReference type="ARBA" id="ARBA00031073"/>
    </source>
</evidence>
<feature type="transmembrane region" description="Helical" evidence="9">
    <location>
        <begin position="12"/>
        <end position="32"/>
    </location>
</feature>
<evidence type="ECO:0000256" key="5">
    <source>
        <dbReference type="ARBA" id="ARBA00022824"/>
    </source>
</evidence>
<sequence>MAKGLMRVLEWVIVVYFASHILVTVCVDSQMILPSRLFPQWLCDILSDHCKRTKDPLTCTPEPYPWFLSFVYGECLLQFPFFFFAVYAFYKGSCHWIRIPAIIYSVHTMTTLQAILSQLFFQDFANSPSPGPVTTEERVKLSLYFWPYAILPLCILLLVLFDKDYSPSLEIPTIVRPTRSPKYKMH</sequence>
<evidence type="ECO:0000256" key="4">
    <source>
        <dbReference type="ARBA" id="ARBA00022692"/>
    </source>
</evidence>
<comment type="similarity">
    <text evidence="2">Belongs to the TMEM97/sigma-2 receptor family.</text>
</comment>
<organism evidence="11 12">
    <name type="scientific">Acanthaster planci</name>
    <name type="common">Crown-of-thorns starfish</name>
    <dbReference type="NCBI Taxonomy" id="133434"/>
    <lineage>
        <taxon>Eukaryota</taxon>
        <taxon>Metazoa</taxon>
        <taxon>Echinodermata</taxon>
        <taxon>Eleutherozoa</taxon>
        <taxon>Asterozoa</taxon>
        <taxon>Asteroidea</taxon>
        <taxon>Valvatacea</taxon>
        <taxon>Valvatida</taxon>
        <taxon>Acanthasteridae</taxon>
        <taxon>Acanthaster</taxon>
    </lineage>
</organism>
<evidence type="ECO:0000256" key="9">
    <source>
        <dbReference type="PIRNR" id="PIRNR031032"/>
    </source>
</evidence>
<dbReference type="OrthoDB" id="433124at2759"/>
<name>A0A8B7YY44_ACAPL</name>
<dbReference type="InterPro" id="IPR016964">
    <property type="entry name" value="Sigma2_recept"/>
</dbReference>
<accession>A0A8B7YY44</accession>
<evidence type="ECO:0000256" key="2">
    <source>
        <dbReference type="ARBA" id="ARBA00009096"/>
    </source>
</evidence>
<keyword evidence="11" id="KW-1185">Reference proteome</keyword>
<dbReference type="PROSITE" id="PS51751">
    <property type="entry name" value="EXPERA"/>
    <property type="match status" value="1"/>
</dbReference>
<evidence type="ECO:0000256" key="3">
    <source>
        <dbReference type="ARBA" id="ARBA00018102"/>
    </source>
</evidence>